<feature type="transmembrane region" description="Helical" evidence="1">
    <location>
        <begin position="92"/>
        <end position="113"/>
    </location>
</feature>
<sequence>MKKNRNTVIGIFSIVFGGMIYVLWRKQSLLMFSWFYSIGLKPFVALLREFAHSYSLVMPEWVYFSLPNALWAFGGILLFYSIWKDACSERMFWVLLFSMTAVGSEIGQLVGIVPGTYDTTDISLMLIFIPLAITIGNKNHAIKEVSDAKGL</sequence>
<gene>
    <name evidence="2" type="ordered locus">CT1967</name>
</gene>
<dbReference type="HOGENOM" id="CLU_141546_0_0_10"/>
<dbReference type="EnsemblBacteria" id="AAM73185">
    <property type="protein sequence ID" value="AAM73185"/>
    <property type="gene ID" value="CT1967"/>
</dbReference>
<accession>Q8KB31</accession>
<keyword evidence="1" id="KW-0472">Membrane</keyword>
<feature type="transmembrane region" description="Helical" evidence="1">
    <location>
        <begin position="119"/>
        <end position="136"/>
    </location>
</feature>
<protein>
    <submittedName>
        <fullName evidence="2">Uncharacterized protein</fullName>
    </submittedName>
</protein>
<dbReference type="KEGG" id="cte:CT1967"/>
<name>Q8KB31_CHLTE</name>
<evidence type="ECO:0000313" key="3">
    <source>
        <dbReference type="Proteomes" id="UP000001007"/>
    </source>
</evidence>
<dbReference type="AlphaFoldDB" id="Q8KB31"/>
<evidence type="ECO:0000256" key="1">
    <source>
        <dbReference type="SAM" id="Phobius"/>
    </source>
</evidence>
<dbReference type="OrthoDB" id="1069342at2"/>
<evidence type="ECO:0000313" key="2">
    <source>
        <dbReference type="EMBL" id="AAM73185.1"/>
    </source>
</evidence>
<dbReference type="Proteomes" id="UP000001007">
    <property type="component" value="Chromosome"/>
</dbReference>
<dbReference type="RefSeq" id="WP_010933623.1">
    <property type="nucleotide sequence ID" value="NC_002932.3"/>
</dbReference>
<dbReference type="eggNOG" id="ENOG5031GXC">
    <property type="taxonomic scope" value="Bacteria"/>
</dbReference>
<keyword evidence="1" id="KW-1133">Transmembrane helix</keyword>
<reference evidence="2 3" key="1">
    <citation type="journal article" date="2002" name="Proc. Natl. Acad. Sci. U.S.A.">
        <title>The complete genome sequence of Chlorobium tepidum TLS, a photosynthetic, anaerobic, green-sulfur bacterium.</title>
        <authorList>
            <person name="Eisen J.A."/>
            <person name="Nelson K.E."/>
            <person name="Paulsen I.T."/>
            <person name="Heidelberg J.F."/>
            <person name="Wu M."/>
            <person name="Dodson R.J."/>
            <person name="Deboy R."/>
            <person name="Gwinn M.L."/>
            <person name="Nelson W.C."/>
            <person name="Haft D.H."/>
            <person name="Hickey E.K."/>
            <person name="Peterson J.D."/>
            <person name="Durkin A.S."/>
            <person name="Kolonay J.L."/>
            <person name="Yang F."/>
            <person name="Holt I."/>
            <person name="Umayam L.A."/>
            <person name="Mason T."/>
            <person name="Brenner M."/>
            <person name="Shea T.P."/>
            <person name="Parksey D."/>
            <person name="Nierman W.C."/>
            <person name="Feldblyum T.V."/>
            <person name="Hansen C.L."/>
            <person name="Craven M.B."/>
            <person name="Radune D."/>
            <person name="Vamathevan J."/>
            <person name="Khouri H."/>
            <person name="White O."/>
            <person name="Gruber T.M."/>
            <person name="Ketchum K.A."/>
            <person name="Venter J.C."/>
            <person name="Tettelin H."/>
            <person name="Bryant D.A."/>
            <person name="Fraser C.M."/>
        </authorList>
    </citation>
    <scope>NUCLEOTIDE SEQUENCE [LARGE SCALE GENOMIC DNA]</scope>
    <source>
        <strain evidence="3">ATCC 49652 / DSM 12025 / NBRC 103806 / TLS</strain>
    </source>
</reference>
<dbReference type="EMBL" id="AE006470">
    <property type="protein sequence ID" value="AAM73185.1"/>
    <property type="molecule type" value="Genomic_DNA"/>
</dbReference>
<proteinExistence type="predicted"/>
<dbReference type="STRING" id="194439.CT1967"/>
<feature type="transmembrane region" description="Helical" evidence="1">
    <location>
        <begin position="7"/>
        <end position="24"/>
    </location>
</feature>
<keyword evidence="1" id="KW-0812">Transmembrane</keyword>
<feature type="transmembrane region" description="Helical" evidence="1">
    <location>
        <begin position="61"/>
        <end position="80"/>
    </location>
</feature>
<keyword evidence="3" id="KW-1185">Reference proteome</keyword>
<organism evidence="2 3">
    <name type="scientific">Chlorobaculum tepidum (strain ATCC 49652 / DSM 12025 / NBRC 103806 / TLS)</name>
    <name type="common">Chlorobium tepidum</name>
    <dbReference type="NCBI Taxonomy" id="194439"/>
    <lineage>
        <taxon>Bacteria</taxon>
        <taxon>Pseudomonadati</taxon>
        <taxon>Chlorobiota</taxon>
        <taxon>Chlorobiia</taxon>
        <taxon>Chlorobiales</taxon>
        <taxon>Chlorobiaceae</taxon>
        <taxon>Chlorobaculum</taxon>
    </lineage>
</organism>